<dbReference type="OrthoDB" id="9785445at2"/>
<evidence type="ECO:0008006" key="4">
    <source>
        <dbReference type="Google" id="ProtNLM"/>
    </source>
</evidence>
<protein>
    <recommendedName>
        <fullName evidence="4">Transmembrane cytochrome oxidase associated protein</fullName>
    </recommendedName>
</protein>
<dbReference type="EMBL" id="VRLR01000011">
    <property type="protein sequence ID" value="TXK79239.1"/>
    <property type="molecule type" value="Genomic_DNA"/>
</dbReference>
<dbReference type="AlphaFoldDB" id="A0A5C8LU35"/>
<dbReference type="Proteomes" id="UP000321814">
    <property type="component" value="Unassembled WGS sequence"/>
</dbReference>
<gene>
    <name evidence="2" type="ORF">FU839_15205</name>
</gene>
<accession>A0A5C8LU35</accession>
<comment type="caution">
    <text evidence="2">The sequence shown here is derived from an EMBL/GenBank/DDBJ whole genome shotgun (WGS) entry which is preliminary data.</text>
</comment>
<feature type="chain" id="PRO_5022720736" description="Transmembrane cytochrome oxidase associated protein" evidence="1">
    <location>
        <begin position="22"/>
        <end position="165"/>
    </location>
</feature>
<dbReference type="RefSeq" id="WP_147905041.1">
    <property type="nucleotide sequence ID" value="NZ_BAAAGC010000011.1"/>
</dbReference>
<evidence type="ECO:0000313" key="2">
    <source>
        <dbReference type="EMBL" id="TXK79239.1"/>
    </source>
</evidence>
<evidence type="ECO:0000313" key="3">
    <source>
        <dbReference type="Proteomes" id="UP000321814"/>
    </source>
</evidence>
<sequence>MAKKKFLLLFLLCSLLPLAFAQAFLSLGWFGGATTNKGQWLSEEILLLPKAAGDVHWRLVYVSDKADCDALCQNAHYGMQQVYTALGRKQQHLELWQSGGTQSQKLLWQANPVGVAALQQKLVLVDLNGLALMTYPVSEDKTQIVQTGKAILTDLNKLLKYDRGL</sequence>
<feature type="signal peptide" evidence="1">
    <location>
        <begin position="1"/>
        <end position="21"/>
    </location>
</feature>
<proteinExistence type="predicted"/>
<evidence type="ECO:0000256" key="1">
    <source>
        <dbReference type="SAM" id="SignalP"/>
    </source>
</evidence>
<keyword evidence="1" id="KW-0732">Signal</keyword>
<name>A0A5C8LU35_9GAMM</name>
<keyword evidence="3" id="KW-1185">Reference proteome</keyword>
<reference evidence="2 3" key="1">
    <citation type="submission" date="2019-08" db="EMBL/GenBank/DDBJ databases">
        <title>Draft genome analysis of Rheinheimera tangshanensis isolated from the roots of fresh rice plants (Oryza sativa).</title>
        <authorList>
            <person name="Yu Q."/>
            <person name="Qi Y."/>
            <person name="Zhang H."/>
            <person name="Pu J."/>
        </authorList>
    </citation>
    <scope>NUCLEOTIDE SEQUENCE [LARGE SCALE GENOMIC DNA]</scope>
    <source>
        <strain evidence="2 3">JA3-B52</strain>
    </source>
</reference>
<organism evidence="2 3">
    <name type="scientific">Rheinheimera tangshanensis</name>
    <dbReference type="NCBI Taxonomy" id="400153"/>
    <lineage>
        <taxon>Bacteria</taxon>
        <taxon>Pseudomonadati</taxon>
        <taxon>Pseudomonadota</taxon>
        <taxon>Gammaproteobacteria</taxon>
        <taxon>Chromatiales</taxon>
        <taxon>Chromatiaceae</taxon>
        <taxon>Rheinheimera</taxon>
    </lineage>
</organism>